<evidence type="ECO:0000313" key="2">
    <source>
        <dbReference type="Proteomes" id="UP000025238"/>
    </source>
</evidence>
<dbReference type="AlphaFoldDB" id="A0A023WVS1"/>
<proteinExistence type="predicted"/>
<sequence>MNLDNVITRLRVACPSFAGRVAGAAEFAGLPPNSKVALPAAFVIPNADQAGQQQSQNRYRQTITDRIAIVVVLDNSADRRGQAAVAEIHDIRAELWRALLLWPPGPEYDGLVYEGGQGVDMDAARLYYQFEFSAEAEIGIEDTAQPGMVEQMPRLAGIDIRTDVIDPMYDPNLASRGPDGRIEAGADITLE</sequence>
<dbReference type="EMBL" id="CP007509">
    <property type="protein sequence ID" value="AHY43825.1"/>
    <property type="molecule type" value="Genomic_DNA"/>
</dbReference>
<dbReference type="Pfam" id="PF23840">
    <property type="entry name" value="Phage_tail_terminator"/>
    <property type="match status" value="1"/>
</dbReference>
<dbReference type="InterPro" id="IPR056912">
    <property type="entry name" value="Phage_JBD30_tail_term-like"/>
</dbReference>
<name>A0A023WVS1_STUST</name>
<dbReference type="KEGG" id="pstu:UIB01_15600"/>
<dbReference type="Proteomes" id="UP000025238">
    <property type="component" value="Chromosome"/>
</dbReference>
<evidence type="ECO:0008006" key="3">
    <source>
        <dbReference type="Google" id="ProtNLM"/>
    </source>
</evidence>
<protein>
    <recommendedName>
        <fullName evidence="3">Phage protein</fullName>
    </recommendedName>
</protein>
<accession>A0A023WVS1</accession>
<gene>
    <name evidence="1" type="ORF">UIB01_15600</name>
</gene>
<reference evidence="1 2" key="1">
    <citation type="submission" date="2014-03" db="EMBL/GenBank/DDBJ databases">
        <title>Complete genome sequence of Pseudomonas stutzeri 19SMN4.</title>
        <authorList>
            <person name="Brunet-Galmes I."/>
            <person name="Nogales B."/>
            <person name="Busquets A."/>
            <person name="Pena A."/>
            <person name="Gomila M."/>
            <person name="Garcia-Valdes E."/>
            <person name="Lalucat J."/>
            <person name="Bennasar A."/>
            <person name="Bosch R."/>
        </authorList>
    </citation>
    <scope>NUCLEOTIDE SEQUENCE [LARGE SCALE GENOMIC DNA]</scope>
    <source>
        <strain evidence="1 2">19SMN4</strain>
    </source>
</reference>
<organism evidence="1 2">
    <name type="scientific">Stutzerimonas stutzeri</name>
    <name type="common">Pseudomonas stutzeri</name>
    <dbReference type="NCBI Taxonomy" id="316"/>
    <lineage>
        <taxon>Bacteria</taxon>
        <taxon>Pseudomonadati</taxon>
        <taxon>Pseudomonadota</taxon>
        <taxon>Gammaproteobacteria</taxon>
        <taxon>Pseudomonadales</taxon>
        <taxon>Pseudomonadaceae</taxon>
        <taxon>Stutzerimonas</taxon>
    </lineage>
</organism>
<evidence type="ECO:0000313" key="1">
    <source>
        <dbReference type="EMBL" id="AHY43825.1"/>
    </source>
</evidence>
<dbReference type="PATRIC" id="fig|316.97.peg.3119"/>